<reference evidence="1" key="1">
    <citation type="submission" date="2021-04" db="EMBL/GenBank/DDBJ databases">
        <title>Draft Genome Sequence of Pandoravirus japonicus, Isolated from the Sabaishi River of Niigata, Japan.</title>
        <authorList>
            <person name="Hosokawa N."/>
            <person name="Takahashi H."/>
            <person name="Aoki K."/>
            <person name="Takemura M."/>
        </authorList>
    </citation>
    <scope>NUCLEOTIDE SEQUENCE</scope>
</reference>
<protein>
    <submittedName>
        <fullName evidence="1">Uncharacterized protein</fullName>
    </submittedName>
</protein>
<dbReference type="Proteomes" id="UP001253637">
    <property type="component" value="Segment"/>
</dbReference>
<organism evidence="1 2">
    <name type="scientific">Pandoravirus japonicus</name>
    <dbReference type="NCBI Taxonomy" id="2823154"/>
    <lineage>
        <taxon>Viruses</taxon>
        <taxon>Pandoravirus</taxon>
    </lineage>
</organism>
<dbReference type="EMBL" id="LC625835">
    <property type="protein sequence ID" value="BCU03192.1"/>
    <property type="molecule type" value="Genomic_DNA"/>
</dbReference>
<name>A0A811BQV8_9VIRU</name>
<proteinExistence type="predicted"/>
<sequence>MSHCEWSARRCCVCVSLCFFPPSRRRATWCAGGIVRELAVEAVGAAAAPAPAPKPGAADPARQKPWVCRTTPFLGPPFFLFFYAFGWSWCAVSRPSFCA</sequence>
<accession>A0A811BQV8</accession>
<evidence type="ECO:0000313" key="2">
    <source>
        <dbReference type="Proteomes" id="UP001253637"/>
    </source>
</evidence>
<evidence type="ECO:0000313" key="1">
    <source>
        <dbReference type="EMBL" id="BCU03192.1"/>
    </source>
</evidence>